<dbReference type="EMBL" id="JAFFZN010000001">
    <property type="protein sequence ID" value="MBO8184226.1"/>
    <property type="molecule type" value="Genomic_DNA"/>
</dbReference>
<comment type="caution">
    <text evidence="1">The sequence shown here is derived from an EMBL/GenBank/DDBJ whole genome shotgun (WGS) entry which is preliminary data.</text>
</comment>
<sequence length="199" mass="22617">MKRLLRRGPVGPGENSGGVAHRAVIRESKKIVRSMPIPRPFQMDAFIERIEAERCRRVKLVPLPDRLLGRTGLSGLWLWHEELPLDLILHSAERPVGHRQRIILHELAHMWCNDDKGSEAQQLETLLPDFPPELLRRLTGGTGRVMTRHRYSTPTEARAETIAGLLHYEAYGVEPIEDTTLRQLNESLSSLHSHRSGLA</sequence>
<organism evidence="1 2">
    <name type="scientific">Streptomyces spirodelae</name>
    <dbReference type="NCBI Taxonomy" id="2812904"/>
    <lineage>
        <taxon>Bacteria</taxon>
        <taxon>Bacillati</taxon>
        <taxon>Actinomycetota</taxon>
        <taxon>Actinomycetes</taxon>
        <taxon>Kitasatosporales</taxon>
        <taxon>Streptomycetaceae</taxon>
        <taxon>Streptomyces</taxon>
    </lineage>
</organism>
<evidence type="ECO:0000313" key="2">
    <source>
        <dbReference type="Proteomes" id="UP001518976"/>
    </source>
</evidence>
<evidence type="ECO:0000313" key="1">
    <source>
        <dbReference type="EMBL" id="MBO8184226.1"/>
    </source>
</evidence>
<evidence type="ECO:0008006" key="3">
    <source>
        <dbReference type="Google" id="ProtNLM"/>
    </source>
</evidence>
<proteinExistence type="predicted"/>
<keyword evidence="2" id="KW-1185">Reference proteome</keyword>
<gene>
    <name evidence="1" type="ORF">JW592_01830</name>
</gene>
<dbReference type="RefSeq" id="WP_209263023.1">
    <property type="nucleotide sequence ID" value="NZ_JAFFZN010000001.1"/>
</dbReference>
<dbReference type="Proteomes" id="UP001518976">
    <property type="component" value="Unassembled WGS sequence"/>
</dbReference>
<accession>A0ABS3WM78</accession>
<name>A0ABS3WM78_9ACTN</name>
<reference evidence="1 2" key="1">
    <citation type="submission" date="2021-02" db="EMBL/GenBank/DDBJ databases">
        <title>Streptomyces spirodelae sp. nov., isolated from duckweed.</title>
        <authorList>
            <person name="Saimee Y."/>
            <person name="Duangmal K."/>
        </authorList>
    </citation>
    <scope>NUCLEOTIDE SEQUENCE [LARGE SCALE GENOMIC DNA]</scope>
    <source>
        <strain evidence="1 2">DW4-2</strain>
    </source>
</reference>
<protein>
    <recommendedName>
        <fullName evidence="3">ImmA/IrrE family metallo-endopeptidase</fullName>
    </recommendedName>
</protein>